<gene>
    <name evidence="1" type="ORF">N7460_000256</name>
</gene>
<keyword evidence="2" id="KW-1185">Reference proteome</keyword>
<sequence length="317" mass="35220">MPPTAILPSSAAAFTPRAPSIVVLNDNVSWLVQIFKRVNLARRPLNNLKQRTSYLSEKLSSKSAIWALCSVMLENTLGIIDIESWSSVMPENRPWMIHIEAYVVHVDMVSRSEVAFKLTEGTINDLKRFYEEFQSVDAATYRWNWPEKQAQLDKLHKDFVEAVNKFVYRTHVKALEGLEEDGSGELLCGCSEDVKAAIFKLFVPLMPPPRVVHFLRPVVPFLSGTKPAAHVPIHLFDGDKSRSTQSNVRTPSTKNLHDPSLGYGLDAIDAASPIHFVGSPLFISARLSYPSNFSFADVSLNHDSLCGAFGGSPSSFC</sequence>
<dbReference type="AlphaFoldDB" id="A0AAD6NDT7"/>
<protein>
    <submittedName>
        <fullName evidence="1">Uncharacterized protein</fullName>
    </submittedName>
</protein>
<reference evidence="1" key="2">
    <citation type="submission" date="2023-01" db="EMBL/GenBank/DDBJ databases">
        <authorList>
            <person name="Petersen C."/>
        </authorList>
    </citation>
    <scope>NUCLEOTIDE SEQUENCE</scope>
    <source>
        <strain evidence="1">IBT 15450</strain>
    </source>
</reference>
<organism evidence="1 2">
    <name type="scientific">Penicillium canescens</name>
    <dbReference type="NCBI Taxonomy" id="5083"/>
    <lineage>
        <taxon>Eukaryota</taxon>
        <taxon>Fungi</taxon>
        <taxon>Dikarya</taxon>
        <taxon>Ascomycota</taxon>
        <taxon>Pezizomycotina</taxon>
        <taxon>Eurotiomycetes</taxon>
        <taxon>Eurotiomycetidae</taxon>
        <taxon>Eurotiales</taxon>
        <taxon>Aspergillaceae</taxon>
        <taxon>Penicillium</taxon>
    </lineage>
</organism>
<reference evidence="1" key="1">
    <citation type="journal article" date="2023" name="IMA Fungus">
        <title>Comparative genomic study of the Penicillium genus elucidates a diverse pangenome and 15 lateral gene transfer events.</title>
        <authorList>
            <person name="Petersen C."/>
            <person name="Sorensen T."/>
            <person name="Nielsen M.R."/>
            <person name="Sondergaard T.E."/>
            <person name="Sorensen J.L."/>
            <person name="Fitzpatrick D.A."/>
            <person name="Frisvad J.C."/>
            <person name="Nielsen K.L."/>
        </authorList>
    </citation>
    <scope>NUCLEOTIDE SEQUENCE</scope>
    <source>
        <strain evidence="1">IBT 15450</strain>
    </source>
</reference>
<evidence type="ECO:0000313" key="1">
    <source>
        <dbReference type="EMBL" id="KAJ6056982.1"/>
    </source>
</evidence>
<evidence type="ECO:0000313" key="2">
    <source>
        <dbReference type="Proteomes" id="UP001219568"/>
    </source>
</evidence>
<dbReference type="Proteomes" id="UP001219568">
    <property type="component" value="Unassembled WGS sequence"/>
</dbReference>
<comment type="caution">
    <text evidence="1">The sequence shown here is derived from an EMBL/GenBank/DDBJ whole genome shotgun (WGS) entry which is preliminary data.</text>
</comment>
<dbReference type="EMBL" id="JAQJZL010000001">
    <property type="protein sequence ID" value="KAJ6056982.1"/>
    <property type="molecule type" value="Genomic_DNA"/>
</dbReference>
<accession>A0AAD6NDT7</accession>
<name>A0AAD6NDT7_PENCN</name>
<proteinExistence type="predicted"/>